<reference evidence="2 3" key="1">
    <citation type="submission" date="2024-09" db="EMBL/GenBank/DDBJ databases">
        <authorList>
            <person name="D'Angelo T."/>
        </authorList>
    </citation>
    <scope>NUCLEOTIDE SEQUENCE [LARGE SCALE GENOMIC DNA]</scope>
    <source>
        <strain evidence="2">SAG AM-320-E07</strain>
    </source>
</reference>
<comment type="caution">
    <text evidence="2">The sequence shown here is derived from an EMBL/GenBank/DDBJ whole genome shotgun (WGS) entry which is preliminary data.</text>
</comment>
<sequence length="409" mass="45049">MRYTPINLRVRASVVALVLVAVLTPAIADVDDVPHVHNPATPPQGIEKIELRELWRAGGEDDEVFFGSIGNVLMGPDENIYIQDEQLVQIFVYSRDGEFLRTLGRAGEGPGEVRSLNAIVFLPDGTLGLGQAFPGRLVKIGLDGIPGSSFMLGSTDEPPCVLVEGQSRGNTLLLAGMRMEFLDQGNVQQHLFLTRYSPAGEAEHVYTAKQYPVNFAEFRLDEGGISFVWACFDVDEAGYVYFAPHRDAYEIHVCDLQGKLARVITRDYESLKRDDAMIEEARLTYEAVARSYNVPVQGVTVEETEQDIESLHVSPEGTLWVRTSRADRRSPKGVLTTYDQFDSAGHLQKQVQLLAPGNAAKDAIFMLNENLVVVVVGAVDAYRTEHGVSSEGASTEEEISPLEVIVYSM</sequence>
<dbReference type="Pfam" id="PF17170">
    <property type="entry name" value="DUF5128"/>
    <property type="match status" value="1"/>
</dbReference>
<accession>A0ABV6YLS4</accession>
<evidence type="ECO:0000313" key="3">
    <source>
        <dbReference type="Proteomes" id="UP001593833"/>
    </source>
</evidence>
<keyword evidence="3" id="KW-1185">Reference proteome</keyword>
<feature type="chain" id="PRO_5046712498" evidence="1">
    <location>
        <begin position="29"/>
        <end position="409"/>
    </location>
</feature>
<evidence type="ECO:0000313" key="2">
    <source>
        <dbReference type="EMBL" id="MFC1573265.1"/>
    </source>
</evidence>
<evidence type="ECO:0000256" key="1">
    <source>
        <dbReference type="SAM" id="SignalP"/>
    </source>
</evidence>
<dbReference type="InterPro" id="IPR011042">
    <property type="entry name" value="6-blade_b-propeller_TolB-like"/>
</dbReference>
<dbReference type="Gene3D" id="2.120.10.30">
    <property type="entry name" value="TolB, C-terminal domain"/>
    <property type="match status" value="1"/>
</dbReference>
<dbReference type="SUPFAM" id="SSF101898">
    <property type="entry name" value="NHL repeat"/>
    <property type="match status" value="1"/>
</dbReference>
<gene>
    <name evidence="2" type="ORF">ACFL6M_06670</name>
</gene>
<organism evidence="2 3">
    <name type="scientific">Eiseniibacteriota bacterium</name>
    <dbReference type="NCBI Taxonomy" id="2212470"/>
    <lineage>
        <taxon>Bacteria</taxon>
        <taxon>Candidatus Eiseniibacteriota</taxon>
    </lineage>
</organism>
<proteinExistence type="predicted"/>
<feature type="signal peptide" evidence="1">
    <location>
        <begin position="1"/>
        <end position="28"/>
    </location>
</feature>
<protein>
    <submittedName>
        <fullName evidence="2">6-bladed beta-propeller</fullName>
    </submittedName>
</protein>
<keyword evidence="1" id="KW-0732">Signal</keyword>
<dbReference type="Proteomes" id="UP001593833">
    <property type="component" value="Unassembled WGS sequence"/>
</dbReference>
<dbReference type="EMBL" id="JBHPKH010000107">
    <property type="protein sequence ID" value="MFC1573265.1"/>
    <property type="molecule type" value="Genomic_DNA"/>
</dbReference>
<name>A0ABV6YLS4_UNCEI</name>